<evidence type="ECO:0000313" key="2">
    <source>
        <dbReference type="Proteomes" id="UP001199296"/>
    </source>
</evidence>
<dbReference type="Proteomes" id="UP001199296">
    <property type="component" value="Unassembled WGS sequence"/>
</dbReference>
<gene>
    <name evidence="1" type="ORF">LJ207_07295</name>
</gene>
<organism evidence="1 2">
    <name type="scientific">Halanaerobium polyolivorans</name>
    <dbReference type="NCBI Taxonomy" id="2886943"/>
    <lineage>
        <taxon>Bacteria</taxon>
        <taxon>Bacillati</taxon>
        <taxon>Bacillota</taxon>
        <taxon>Clostridia</taxon>
        <taxon>Halanaerobiales</taxon>
        <taxon>Halanaerobiaceae</taxon>
        <taxon>Halanaerobium</taxon>
    </lineage>
</organism>
<sequence length="44" mass="5024">MAILGRNDKCPCGSAKKYKKCCIDKEILKFENPKTHINLDDVKN</sequence>
<comment type="caution">
    <text evidence="1">The sequence shown here is derived from an EMBL/GenBank/DDBJ whole genome shotgun (WGS) entry which is preliminary data.</text>
</comment>
<dbReference type="InterPro" id="IPR004027">
    <property type="entry name" value="SEC_C_motif"/>
</dbReference>
<reference evidence="1 2" key="1">
    <citation type="submission" date="2021-10" db="EMBL/GenBank/DDBJ databases">
        <authorList>
            <person name="Grouzdev D.S."/>
            <person name="Pantiukh K.S."/>
            <person name="Krutkina M.S."/>
        </authorList>
    </citation>
    <scope>NUCLEOTIDE SEQUENCE [LARGE SCALE GENOMIC DNA]</scope>
    <source>
        <strain evidence="1 2">Z-7514</strain>
    </source>
</reference>
<evidence type="ECO:0000313" key="1">
    <source>
        <dbReference type="EMBL" id="MCC3145126.1"/>
    </source>
</evidence>
<dbReference type="EMBL" id="JAJFAT010000009">
    <property type="protein sequence ID" value="MCC3145126.1"/>
    <property type="molecule type" value="Genomic_DNA"/>
</dbReference>
<dbReference type="AlphaFoldDB" id="A0AAW4X061"/>
<keyword evidence="2" id="KW-1185">Reference proteome</keyword>
<accession>A0AAW4X061</accession>
<proteinExistence type="predicted"/>
<dbReference type="SUPFAM" id="SSF103642">
    <property type="entry name" value="Sec-C motif"/>
    <property type="match status" value="1"/>
</dbReference>
<dbReference type="Gene3D" id="3.10.450.50">
    <property type="match status" value="1"/>
</dbReference>
<protein>
    <submittedName>
        <fullName evidence="1">SEC-C domain-containing protein</fullName>
    </submittedName>
</protein>
<dbReference type="RefSeq" id="WP_229345636.1">
    <property type="nucleotide sequence ID" value="NZ_JAJFAT010000009.1"/>
</dbReference>
<dbReference type="Pfam" id="PF02810">
    <property type="entry name" value="SEC-C"/>
    <property type="match status" value="1"/>
</dbReference>
<name>A0AAW4X061_9FIRM</name>